<protein>
    <submittedName>
        <fullName evidence="2">Uncharacterized protein</fullName>
    </submittedName>
</protein>
<sequence>MWNEPEMEAIFSVILEMNRASSRIVSRCCVTFFKCPQLVLCWNELLAVWEDMIALSFSLLFEPFIKLMHADEGLGLVEELQSKIRSNISSEYWLHVNCAYPDKQLFDWGMARSPFPPYGIFVPFGTEADDQTRKTQDYEAWHGRQRQCATRAEKLRWYEDLDSDSPELDASKDGTPRDSLPEEDIDATESDQNDESSDLLEGQRQYNLAIHSDKKSVAESILSASNRKGQGRAGQRFVEDRAHRIGQKKEVRVFVLVSVGSIEEVILKRAKQKMGIDAKVIRAGLFSTTSTGLLCLD</sequence>
<evidence type="ECO:0000313" key="3">
    <source>
        <dbReference type="Proteomes" id="UP000436088"/>
    </source>
</evidence>
<dbReference type="PANTHER" id="PTHR10799">
    <property type="entry name" value="SNF2/RAD54 HELICASE FAMILY"/>
    <property type="match status" value="1"/>
</dbReference>
<comment type="caution">
    <text evidence="2">The sequence shown here is derived from an EMBL/GenBank/DDBJ whole genome shotgun (WGS) entry which is preliminary data.</text>
</comment>
<evidence type="ECO:0000313" key="2">
    <source>
        <dbReference type="EMBL" id="KAE8718927.1"/>
    </source>
</evidence>
<reference evidence="2" key="1">
    <citation type="submission" date="2019-09" db="EMBL/GenBank/DDBJ databases">
        <title>Draft genome information of white flower Hibiscus syriacus.</title>
        <authorList>
            <person name="Kim Y.-M."/>
        </authorList>
    </citation>
    <scope>NUCLEOTIDE SEQUENCE [LARGE SCALE GENOMIC DNA]</scope>
    <source>
        <strain evidence="2">YM2019G1</strain>
    </source>
</reference>
<feature type="compositionally biased region" description="Acidic residues" evidence="1">
    <location>
        <begin position="181"/>
        <end position="198"/>
    </location>
</feature>
<dbReference type="SUPFAM" id="SSF52540">
    <property type="entry name" value="P-loop containing nucleoside triphosphate hydrolases"/>
    <property type="match status" value="1"/>
</dbReference>
<dbReference type="InterPro" id="IPR027417">
    <property type="entry name" value="P-loop_NTPase"/>
</dbReference>
<name>A0A6A3BSD5_HIBSY</name>
<dbReference type="Gene3D" id="3.40.50.300">
    <property type="entry name" value="P-loop containing nucleotide triphosphate hydrolases"/>
    <property type="match status" value="1"/>
</dbReference>
<evidence type="ECO:0000256" key="1">
    <source>
        <dbReference type="SAM" id="MobiDB-lite"/>
    </source>
</evidence>
<feature type="compositionally biased region" description="Basic and acidic residues" evidence="1">
    <location>
        <begin position="169"/>
        <end position="180"/>
    </location>
</feature>
<organism evidence="2 3">
    <name type="scientific">Hibiscus syriacus</name>
    <name type="common">Rose of Sharon</name>
    <dbReference type="NCBI Taxonomy" id="106335"/>
    <lineage>
        <taxon>Eukaryota</taxon>
        <taxon>Viridiplantae</taxon>
        <taxon>Streptophyta</taxon>
        <taxon>Embryophyta</taxon>
        <taxon>Tracheophyta</taxon>
        <taxon>Spermatophyta</taxon>
        <taxon>Magnoliopsida</taxon>
        <taxon>eudicotyledons</taxon>
        <taxon>Gunneridae</taxon>
        <taxon>Pentapetalae</taxon>
        <taxon>rosids</taxon>
        <taxon>malvids</taxon>
        <taxon>Malvales</taxon>
        <taxon>Malvaceae</taxon>
        <taxon>Malvoideae</taxon>
        <taxon>Hibiscus</taxon>
    </lineage>
</organism>
<dbReference type="Proteomes" id="UP000436088">
    <property type="component" value="Unassembled WGS sequence"/>
</dbReference>
<dbReference type="EMBL" id="VEPZ02000799">
    <property type="protein sequence ID" value="KAE8718927.1"/>
    <property type="molecule type" value="Genomic_DNA"/>
</dbReference>
<gene>
    <name evidence="2" type="ORF">F3Y22_tig00109987pilonHSYRG00243</name>
</gene>
<accession>A0A6A3BSD5</accession>
<proteinExistence type="predicted"/>
<dbReference type="AlphaFoldDB" id="A0A6A3BSD5"/>
<keyword evidence="3" id="KW-1185">Reference proteome</keyword>
<feature type="region of interest" description="Disordered" evidence="1">
    <location>
        <begin position="163"/>
        <end position="200"/>
    </location>
</feature>